<evidence type="ECO:0000313" key="2">
    <source>
        <dbReference type="EMBL" id="OHV18092.1"/>
    </source>
</evidence>
<name>A0A1S1PC43_METEX</name>
<reference evidence="2 3" key="1">
    <citation type="submission" date="2016-10" db="EMBL/GenBank/DDBJ databases">
        <title>Draft genome sequence of Methylobacterium extorquens CP3, a seed endophyte of Crotalaria pumila with plant growth-promoting and metal tolerance properties.</title>
        <authorList>
            <person name="Sanchez-Lopez A.S."/>
            <person name="Van Hamme J.D."/>
            <person name="Thijs S."/>
            <person name="Mcammond B.M."/>
            <person name="Stevens V."/>
            <person name="Gonzalez-Chavez M.D.C."/>
            <person name="Vangronsveld J."/>
        </authorList>
    </citation>
    <scope>NUCLEOTIDE SEQUENCE [LARGE SCALE GENOMIC DNA]</scope>
    <source>
        <strain evidence="2 3">CP3</strain>
    </source>
</reference>
<gene>
    <name evidence="2" type="ORF">BK022_01630</name>
</gene>
<feature type="transmembrane region" description="Helical" evidence="1">
    <location>
        <begin position="47"/>
        <end position="67"/>
    </location>
</feature>
<proteinExistence type="predicted"/>
<keyword evidence="1" id="KW-1133">Transmembrane helix</keyword>
<dbReference type="Proteomes" id="UP000180215">
    <property type="component" value="Unassembled WGS sequence"/>
</dbReference>
<comment type="caution">
    <text evidence="2">The sequence shown here is derived from an EMBL/GenBank/DDBJ whole genome shotgun (WGS) entry which is preliminary data.</text>
</comment>
<protein>
    <recommendedName>
        <fullName evidence="4">DUF2628 domain-containing protein</fullName>
    </recommendedName>
</protein>
<dbReference type="Pfam" id="PF10947">
    <property type="entry name" value="DUF2628"/>
    <property type="match status" value="1"/>
</dbReference>
<accession>A0A1S1PC43</accession>
<organism evidence="2 3">
    <name type="scientific">Methylorubrum extorquens</name>
    <name type="common">Methylobacterium dichloromethanicum</name>
    <name type="synonym">Methylobacterium extorquens</name>
    <dbReference type="NCBI Taxonomy" id="408"/>
    <lineage>
        <taxon>Bacteria</taxon>
        <taxon>Pseudomonadati</taxon>
        <taxon>Pseudomonadota</taxon>
        <taxon>Alphaproteobacteria</taxon>
        <taxon>Hyphomicrobiales</taxon>
        <taxon>Methylobacteriaceae</taxon>
        <taxon>Methylorubrum</taxon>
    </lineage>
</organism>
<keyword evidence="1" id="KW-0812">Transmembrane</keyword>
<evidence type="ECO:0000256" key="1">
    <source>
        <dbReference type="SAM" id="Phobius"/>
    </source>
</evidence>
<evidence type="ECO:0008006" key="4">
    <source>
        <dbReference type="Google" id="ProtNLM"/>
    </source>
</evidence>
<dbReference type="AlphaFoldDB" id="A0A1S1PC43"/>
<evidence type="ECO:0000313" key="3">
    <source>
        <dbReference type="Proteomes" id="UP000180215"/>
    </source>
</evidence>
<sequence>MRTYTLHVPEGSVRGDPRALEQAHLVRDGFSWSAFAFTVLWFLRHRLWLAALLVLVGLVALALAGRALGLSPFAALIVTLLVSLLIGMEASSLRRWTYGRRGKPAQDAVMAGSQEEAELKAAARWLDAAPVPGASTTGFATTVVSRPAHRRGDDAVIGLFPASEGGR</sequence>
<feature type="transmembrane region" description="Helical" evidence="1">
    <location>
        <begin position="73"/>
        <end position="93"/>
    </location>
</feature>
<dbReference type="InterPro" id="IPR024399">
    <property type="entry name" value="DUF2628"/>
</dbReference>
<keyword evidence="1" id="KW-0472">Membrane</keyword>
<dbReference type="EMBL" id="MNAO01000008">
    <property type="protein sequence ID" value="OHV18092.1"/>
    <property type="molecule type" value="Genomic_DNA"/>
</dbReference>